<dbReference type="SMART" id="SM00432">
    <property type="entry name" value="MADS"/>
    <property type="match status" value="1"/>
</dbReference>
<dbReference type="AlphaFoldDB" id="A0A8N4F371"/>
<dbReference type="InterPro" id="IPR002100">
    <property type="entry name" value="TF_MADSbox"/>
</dbReference>
<feature type="compositionally biased region" description="Basic and acidic residues" evidence="6">
    <location>
        <begin position="174"/>
        <end position="187"/>
    </location>
</feature>
<dbReference type="InterPro" id="IPR050142">
    <property type="entry name" value="MADS-box/MEF2_TF"/>
</dbReference>
<dbReference type="Pfam" id="PF00319">
    <property type="entry name" value="SRF-TF"/>
    <property type="match status" value="1"/>
</dbReference>
<dbReference type="GO" id="GO:0005634">
    <property type="term" value="C:nucleus"/>
    <property type="evidence" value="ECO:0007669"/>
    <property type="project" value="UniProtKB-SubCell"/>
</dbReference>
<proteinExistence type="predicted"/>
<dbReference type="FunFam" id="3.40.1810.10:FF:000003">
    <property type="entry name" value="MADS-box transcription factor MADS-MC"/>
    <property type="match status" value="1"/>
</dbReference>
<dbReference type="Gene3D" id="3.40.1810.10">
    <property type="entry name" value="Transcription factor, MADS-box"/>
    <property type="match status" value="1"/>
</dbReference>
<evidence type="ECO:0000256" key="4">
    <source>
        <dbReference type="ARBA" id="ARBA00023163"/>
    </source>
</evidence>
<sequence>MVRGRVELRRIEDKTSRQVSFSKRRSGLLKKAHELAVLCDAEVGLIIFSAKGKLYDFASTSSMEKIIERYCQFSEAERGVNRGNFGVQGLVKGFACPRTKYELLQIAQWSLDESNVAQLSLDELSQIEKDLDWALKQTMSRKTQLMMDMIVRLREKGQALLEERRFLVSMGATEKGKESEEHRHGDGEGNNNSGNGSERNWAGTEEAGGACPSTWHGLGTRRPQMHVLRDLFRT</sequence>
<evidence type="ECO:0000256" key="2">
    <source>
        <dbReference type="ARBA" id="ARBA00023015"/>
    </source>
</evidence>
<feature type="compositionally biased region" description="Low complexity" evidence="6">
    <location>
        <begin position="189"/>
        <end position="198"/>
    </location>
</feature>
<evidence type="ECO:0000256" key="3">
    <source>
        <dbReference type="ARBA" id="ARBA00023125"/>
    </source>
</evidence>
<dbReference type="PRINTS" id="PR00404">
    <property type="entry name" value="MADSDOMAIN"/>
</dbReference>
<keyword evidence="9" id="KW-1185">Reference proteome</keyword>
<evidence type="ECO:0000259" key="7">
    <source>
        <dbReference type="PROSITE" id="PS50066"/>
    </source>
</evidence>
<keyword evidence="4" id="KW-0804">Transcription</keyword>
<evidence type="ECO:0000259" key="8">
    <source>
        <dbReference type="PROSITE" id="PS51297"/>
    </source>
</evidence>
<organism evidence="9 10">
    <name type="scientific">Elaeis guineensis var. tenera</name>
    <name type="common">Oil palm</name>
    <dbReference type="NCBI Taxonomy" id="51953"/>
    <lineage>
        <taxon>Eukaryota</taxon>
        <taxon>Viridiplantae</taxon>
        <taxon>Streptophyta</taxon>
        <taxon>Embryophyta</taxon>
        <taxon>Tracheophyta</taxon>
        <taxon>Spermatophyta</taxon>
        <taxon>Magnoliopsida</taxon>
        <taxon>Liliopsida</taxon>
        <taxon>Arecaceae</taxon>
        <taxon>Arecoideae</taxon>
        <taxon>Cocoseae</taxon>
        <taxon>Elaeidinae</taxon>
        <taxon>Elaeis</taxon>
    </lineage>
</organism>
<dbReference type="GO" id="GO:0003700">
    <property type="term" value="F:DNA-binding transcription factor activity"/>
    <property type="evidence" value="ECO:0007669"/>
    <property type="project" value="InterPro"/>
</dbReference>
<dbReference type="GeneID" id="105042149"/>
<dbReference type="Proteomes" id="UP000504607">
    <property type="component" value="Chromosome 3"/>
</dbReference>
<feature type="domain" description="MADS-box" evidence="7">
    <location>
        <begin position="1"/>
        <end position="61"/>
    </location>
</feature>
<evidence type="ECO:0000256" key="1">
    <source>
        <dbReference type="ARBA" id="ARBA00004123"/>
    </source>
</evidence>
<keyword evidence="3" id="KW-0238">DNA-binding</keyword>
<feature type="region of interest" description="Disordered" evidence="6">
    <location>
        <begin position="171"/>
        <end position="219"/>
    </location>
</feature>
<gene>
    <name evidence="10" type="primary">LOC105042149</name>
</gene>
<dbReference type="OrthoDB" id="1933443at2759"/>
<keyword evidence="5" id="KW-0539">Nucleus</keyword>
<evidence type="ECO:0000313" key="9">
    <source>
        <dbReference type="Proteomes" id="UP000504607"/>
    </source>
</evidence>
<keyword evidence="2" id="KW-0805">Transcription regulation</keyword>
<dbReference type="InterPro" id="IPR036879">
    <property type="entry name" value="TF_MADSbox_sf"/>
</dbReference>
<dbReference type="RefSeq" id="XP_029119491.1">
    <property type="nucleotide sequence ID" value="XM_029263658.1"/>
</dbReference>
<reference evidence="10" key="1">
    <citation type="submission" date="2025-08" db="UniProtKB">
        <authorList>
            <consortium name="RefSeq"/>
        </authorList>
    </citation>
    <scope>IDENTIFICATION</scope>
</reference>
<dbReference type="SUPFAM" id="SSF55455">
    <property type="entry name" value="SRF-like"/>
    <property type="match status" value="1"/>
</dbReference>
<evidence type="ECO:0000313" key="10">
    <source>
        <dbReference type="RefSeq" id="XP_029119491.1"/>
    </source>
</evidence>
<feature type="domain" description="K-box" evidence="8">
    <location>
        <begin position="87"/>
        <end position="184"/>
    </location>
</feature>
<dbReference type="KEGG" id="egu:105042149"/>
<name>A0A8N4F371_ELAGV</name>
<evidence type="ECO:0000256" key="5">
    <source>
        <dbReference type="ARBA" id="ARBA00023242"/>
    </source>
</evidence>
<dbReference type="GO" id="GO:0045944">
    <property type="term" value="P:positive regulation of transcription by RNA polymerase II"/>
    <property type="evidence" value="ECO:0007669"/>
    <property type="project" value="InterPro"/>
</dbReference>
<dbReference type="PANTHER" id="PTHR48019">
    <property type="entry name" value="SERUM RESPONSE FACTOR HOMOLOG"/>
    <property type="match status" value="1"/>
</dbReference>
<dbReference type="PROSITE" id="PS50066">
    <property type="entry name" value="MADS_BOX_2"/>
    <property type="match status" value="1"/>
</dbReference>
<dbReference type="PROSITE" id="PS51297">
    <property type="entry name" value="K_BOX"/>
    <property type="match status" value="1"/>
</dbReference>
<comment type="subcellular location">
    <subcellularLocation>
        <location evidence="1">Nucleus</location>
    </subcellularLocation>
</comment>
<accession>A0A8N4F371</accession>
<dbReference type="InterPro" id="IPR033896">
    <property type="entry name" value="MEF2-like_N"/>
</dbReference>
<dbReference type="InterPro" id="IPR002487">
    <property type="entry name" value="TF_Kbox"/>
</dbReference>
<dbReference type="Pfam" id="PF01486">
    <property type="entry name" value="K-box"/>
    <property type="match status" value="1"/>
</dbReference>
<dbReference type="CDD" id="cd00265">
    <property type="entry name" value="MADS_MEF2_like"/>
    <property type="match status" value="1"/>
</dbReference>
<dbReference type="GO" id="GO:0000977">
    <property type="term" value="F:RNA polymerase II transcription regulatory region sequence-specific DNA binding"/>
    <property type="evidence" value="ECO:0007669"/>
    <property type="project" value="InterPro"/>
</dbReference>
<dbReference type="GO" id="GO:0046983">
    <property type="term" value="F:protein dimerization activity"/>
    <property type="evidence" value="ECO:0007669"/>
    <property type="project" value="InterPro"/>
</dbReference>
<protein>
    <submittedName>
        <fullName evidence="10">Truncated transcription factor CAULIFLOWER A</fullName>
    </submittedName>
</protein>
<evidence type="ECO:0000256" key="6">
    <source>
        <dbReference type="SAM" id="MobiDB-lite"/>
    </source>
</evidence>